<dbReference type="Proteomes" id="UP000237000">
    <property type="component" value="Unassembled WGS sequence"/>
</dbReference>
<feature type="region of interest" description="Disordered" evidence="1">
    <location>
        <begin position="1"/>
        <end position="40"/>
    </location>
</feature>
<evidence type="ECO:0000313" key="2">
    <source>
        <dbReference type="EMBL" id="PON84690.1"/>
    </source>
</evidence>
<dbReference type="EMBL" id="JXTC01000158">
    <property type="protein sequence ID" value="PON84690.1"/>
    <property type="molecule type" value="Genomic_DNA"/>
</dbReference>
<dbReference type="AlphaFoldDB" id="A0A2P5EGM5"/>
<feature type="compositionally biased region" description="Basic and acidic residues" evidence="1">
    <location>
        <begin position="29"/>
        <end position="40"/>
    </location>
</feature>
<comment type="caution">
    <text evidence="2">The sequence shown here is derived from an EMBL/GenBank/DDBJ whole genome shotgun (WGS) entry which is preliminary data.</text>
</comment>
<organism evidence="2 3">
    <name type="scientific">Trema orientale</name>
    <name type="common">Charcoal tree</name>
    <name type="synonym">Celtis orientalis</name>
    <dbReference type="NCBI Taxonomy" id="63057"/>
    <lineage>
        <taxon>Eukaryota</taxon>
        <taxon>Viridiplantae</taxon>
        <taxon>Streptophyta</taxon>
        <taxon>Embryophyta</taxon>
        <taxon>Tracheophyta</taxon>
        <taxon>Spermatophyta</taxon>
        <taxon>Magnoliopsida</taxon>
        <taxon>eudicotyledons</taxon>
        <taxon>Gunneridae</taxon>
        <taxon>Pentapetalae</taxon>
        <taxon>rosids</taxon>
        <taxon>fabids</taxon>
        <taxon>Rosales</taxon>
        <taxon>Cannabaceae</taxon>
        <taxon>Trema</taxon>
    </lineage>
</organism>
<feature type="compositionally biased region" description="Basic and acidic residues" evidence="1">
    <location>
        <begin position="1"/>
        <end position="10"/>
    </location>
</feature>
<keyword evidence="3" id="KW-1185">Reference proteome</keyword>
<dbReference type="InParanoid" id="A0A2P5EGM5"/>
<gene>
    <name evidence="2" type="ORF">TorRG33x02_195170</name>
</gene>
<evidence type="ECO:0000313" key="3">
    <source>
        <dbReference type="Proteomes" id="UP000237000"/>
    </source>
</evidence>
<reference evidence="3" key="1">
    <citation type="submission" date="2016-06" db="EMBL/GenBank/DDBJ databases">
        <title>Parallel loss of symbiosis genes in relatives of nitrogen-fixing non-legume Parasponia.</title>
        <authorList>
            <person name="Van Velzen R."/>
            <person name="Holmer R."/>
            <person name="Bu F."/>
            <person name="Rutten L."/>
            <person name="Van Zeijl A."/>
            <person name="Liu W."/>
            <person name="Santuari L."/>
            <person name="Cao Q."/>
            <person name="Sharma T."/>
            <person name="Shen D."/>
            <person name="Roswanjaya Y."/>
            <person name="Wardhani T."/>
            <person name="Kalhor M.S."/>
            <person name="Jansen J."/>
            <person name="Van den Hoogen J."/>
            <person name="Gungor B."/>
            <person name="Hartog M."/>
            <person name="Hontelez J."/>
            <person name="Verver J."/>
            <person name="Yang W.-C."/>
            <person name="Schijlen E."/>
            <person name="Repin R."/>
            <person name="Schilthuizen M."/>
            <person name="Schranz E."/>
            <person name="Heidstra R."/>
            <person name="Miyata K."/>
            <person name="Fedorova E."/>
            <person name="Kohlen W."/>
            <person name="Bisseling T."/>
            <person name="Smit S."/>
            <person name="Geurts R."/>
        </authorList>
    </citation>
    <scope>NUCLEOTIDE SEQUENCE [LARGE SCALE GENOMIC DNA]</scope>
    <source>
        <strain evidence="3">cv. RG33-2</strain>
    </source>
</reference>
<sequence length="89" mass="9222">MNNSRGKEEINEGAAVESKVNTVDYRTPPGEEGKEPKEEGVQVVHLTRKGAGSASSGGGVLAKAAAAVANTLQSAKDAISRTGRDKTRE</sequence>
<protein>
    <submittedName>
        <fullName evidence="2">Uncharacterized protein</fullName>
    </submittedName>
</protein>
<proteinExistence type="predicted"/>
<evidence type="ECO:0000256" key="1">
    <source>
        <dbReference type="SAM" id="MobiDB-lite"/>
    </source>
</evidence>
<name>A0A2P5EGM5_TREOI</name>
<accession>A0A2P5EGM5</accession>